<dbReference type="GO" id="GO:0046872">
    <property type="term" value="F:metal ion binding"/>
    <property type="evidence" value="ECO:0007669"/>
    <property type="project" value="UniProtKB-KW"/>
</dbReference>
<comment type="cofactor">
    <cofactor evidence="2">
        <name>Mn(2+)</name>
        <dbReference type="ChEBI" id="CHEBI:29035"/>
    </cofactor>
    <text evidence="2">The Mn(2+) ion enhances activity.</text>
</comment>
<dbReference type="InterPro" id="IPR036264">
    <property type="entry name" value="Bact_exopeptidase_dim_dom"/>
</dbReference>
<comment type="caution">
    <text evidence="4">The sequence shown here is derived from an EMBL/GenBank/DDBJ whole genome shotgun (WGS) entry which is preliminary data.</text>
</comment>
<dbReference type="SUPFAM" id="SSF53187">
    <property type="entry name" value="Zn-dependent exopeptidases"/>
    <property type="match status" value="1"/>
</dbReference>
<feature type="domain" description="Peptidase M20 dimerisation" evidence="3">
    <location>
        <begin position="200"/>
        <end position="295"/>
    </location>
</feature>
<dbReference type="NCBIfam" id="TIGR01891">
    <property type="entry name" value="amidohydrolases"/>
    <property type="match status" value="1"/>
</dbReference>
<feature type="binding site" evidence="2">
    <location>
        <position position="116"/>
    </location>
    <ligand>
        <name>Mn(2+)</name>
        <dbReference type="ChEBI" id="CHEBI:29035"/>
        <label>2</label>
    </ligand>
</feature>
<dbReference type="PANTHER" id="PTHR11014">
    <property type="entry name" value="PEPTIDASE M20 FAMILY MEMBER"/>
    <property type="match status" value="1"/>
</dbReference>
<dbReference type="InterPro" id="IPR017439">
    <property type="entry name" value="Amidohydrolase"/>
</dbReference>
<feature type="binding site" evidence="2">
    <location>
        <position position="150"/>
    </location>
    <ligand>
        <name>Mn(2+)</name>
        <dbReference type="ChEBI" id="CHEBI:29035"/>
        <label>2</label>
    </ligand>
</feature>
<evidence type="ECO:0000256" key="1">
    <source>
        <dbReference type="ARBA" id="ARBA00022801"/>
    </source>
</evidence>
<dbReference type="GO" id="GO:0019877">
    <property type="term" value="P:diaminopimelate biosynthetic process"/>
    <property type="evidence" value="ECO:0007669"/>
    <property type="project" value="UniProtKB-ARBA"/>
</dbReference>
<dbReference type="InterPro" id="IPR011650">
    <property type="entry name" value="Peptidase_M20_dimer"/>
</dbReference>
<reference evidence="4 5" key="1">
    <citation type="submission" date="2020-08" db="EMBL/GenBank/DDBJ databases">
        <title>Genomic Encyclopedia of Type Strains, Phase IV (KMG-IV): sequencing the most valuable type-strain genomes for metagenomic binning, comparative biology and taxonomic classification.</title>
        <authorList>
            <person name="Goeker M."/>
        </authorList>
    </citation>
    <scope>NUCLEOTIDE SEQUENCE [LARGE SCALE GENOMIC DNA]</scope>
    <source>
        <strain evidence="4 5">DSM 15867</strain>
    </source>
</reference>
<evidence type="ECO:0000259" key="3">
    <source>
        <dbReference type="Pfam" id="PF07687"/>
    </source>
</evidence>
<dbReference type="InterPro" id="IPR002933">
    <property type="entry name" value="Peptidase_M20"/>
</dbReference>
<dbReference type="Gene3D" id="3.30.70.360">
    <property type="match status" value="1"/>
</dbReference>
<dbReference type="GO" id="GO:0047980">
    <property type="term" value="F:hippurate hydrolase activity"/>
    <property type="evidence" value="ECO:0007669"/>
    <property type="project" value="UniProtKB-EC"/>
</dbReference>
<dbReference type="PANTHER" id="PTHR11014:SF63">
    <property type="entry name" value="METALLOPEPTIDASE, PUTATIVE (AFU_ORTHOLOGUE AFUA_6G09600)-RELATED"/>
    <property type="match status" value="1"/>
</dbReference>
<feature type="binding site" evidence="2">
    <location>
        <position position="114"/>
    </location>
    <ligand>
        <name>Mn(2+)</name>
        <dbReference type="ChEBI" id="CHEBI:29035"/>
        <label>2</label>
    </ligand>
</feature>
<feature type="binding site" evidence="2">
    <location>
        <position position="378"/>
    </location>
    <ligand>
        <name>Mn(2+)</name>
        <dbReference type="ChEBI" id="CHEBI:29035"/>
        <label>2</label>
    </ligand>
</feature>
<dbReference type="CDD" id="cd03886">
    <property type="entry name" value="M20_Acy1"/>
    <property type="match status" value="1"/>
</dbReference>
<dbReference type="FunFam" id="3.30.70.360:FF:000001">
    <property type="entry name" value="N-acetyldiaminopimelate deacetylase"/>
    <property type="match status" value="1"/>
</dbReference>
<dbReference type="GO" id="GO:0050118">
    <property type="term" value="F:N-acetyldiaminopimelate deacetylase activity"/>
    <property type="evidence" value="ECO:0007669"/>
    <property type="project" value="UniProtKB-ARBA"/>
</dbReference>
<organism evidence="4 5">
    <name type="scientific">Sphingomonas abaci</name>
    <dbReference type="NCBI Taxonomy" id="237611"/>
    <lineage>
        <taxon>Bacteria</taxon>
        <taxon>Pseudomonadati</taxon>
        <taxon>Pseudomonadota</taxon>
        <taxon>Alphaproteobacteria</taxon>
        <taxon>Sphingomonadales</taxon>
        <taxon>Sphingomonadaceae</taxon>
        <taxon>Sphingomonas</taxon>
    </lineage>
</organism>
<dbReference type="Proteomes" id="UP000574769">
    <property type="component" value="Unassembled WGS sequence"/>
</dbReference>
<keyword evidence="1 4" id="KW-0378">Hydrolase</keyword>
<accession>A0A7W7EXR4</accession>
<sequence>MSDDEARVDWDAAAEAVYDDVVALRRAIHAEPEIGLDCPATSAKIKAALAGLPLVIREGPSTTGFVAILRGGAAEANAGQRRTVLLRGDMDALPITEQTGLPFASTIDERMHACGHDMHTAMLVGAAKTLAARQETIAGTIVFMFQPGEEGYGGARLMMDDGLLADPKPDAAFALHITPNAPSGLLIGRAGPIMGSADTLNARIVGRGGHAAQPHEARDPIPAACEIVTALQVFVARQVPVTDPAVLSITKFQAGTAENVVPDEATLLGSLRALSEATRAKCHAGFKQIVEHVAAAHGCTGEAWIEDRFPPTINDPRGTALQQTVATEVFGERAWFTLPQPMTGAEDFAYVLGAIPGAFAFIGAAPEGSDFLANAPLHSTRMMLDEGAMARGVAFHCATALRFLERGFD</sequence>
<keyword evidence="2" id="KW-0479">Metal-binding</keyword>
<proteinExistence type="predicted"/>
<dbReference type="SUPFAM" id="SSF55031">
    <property type="entry name" value="Bacterial exopeptidase dimerisation domain"/>
    <property type="match status" value="1"/>
</dbReference>
<evidence type="ECO:0000313" key="5">
    <source>
        <dbReference type="Proteomes" id="UP000574769"/>
    </source>
</evidence>
<dbReference type="Pfam" id="PF01546">
    <property type="entry name" value="Peptidase_M20"/>
    <property type="match status" value="1"/>
</dbReference>
<feature type="binding site" evidence="2">
    <location>
        <position position="176"/>
    </location>
    <ligand>
        <name>Mn(2+)</name>
        <dbReference type="ChEBI" id="CHEBI:29035"/>
        <label>2</label>
    </ligand>
</feature>
<evidence type="ECO:0000256" key="2">
    <source>
        <dbReference type="PIRSR" id="PIRSR005962-1"/>
    </source>
</evidence>
<dbReference type="AlphaFoldDB" id="A0A7W7EXR4"/>
<dbReference type="EMBL" id="JACHNY010000002">
    <property type="protein sequence ID" value="MBB4617299.1"/>
    <property type="molecule type" value="Genomic_DNA"/>
</dbReference>
<dbReference type="PIRSF" id="PIRSF005962">
    <property type="entry name" value="Pept_M20D_amidohydro"/>
    <property type="match status" value="1"/>
</dbReference>
<keyword evidence="5" id="KW-1185">Reference proteome</keyword>
<dbReference type="Gene3D" id="3.40.630.10">
    <property type="entry name" value="Zn peptidases"/>
    <property type="match status" value="1"/>
</dbReference>
<name>A0A7W7EXR4_9SPHN</name>
<dbReference type="EC" id="3.5.1.32" evidence="4"/>
<protein>
    <submittedName>
        <fullName evidence="4">Hippurate hydrolase</fullName>
        <ecNumber evidence="4">3.5.1.32</ecNumber>
    </submittedName>
</protein>
<evidence type="ECO:0000313" key="4">
    <source>
        <dbReference type="EMBL" id="MBB4617299.1"/>
    </source>
</evidence>
<gene>
    <name evidence="4" type="ORF">GGQ96_001419</name>
</gene>
<dbReference type="Pfam" id="PF07687">
    <property type="entry name" value="M20_dimer"/>
    <property type="match status" value="1"/>
</dbReference>
<keyword evidence="2" id="KW-0464">Manganese</keyword>